<evidence type="ECO:0008006" key="3">
    <source>
        <dbReference type="Google" id="ProtNLM"/>
    </source>
</evidence>
<sequence length="344" mass="36477">MPSRPGQSTTLLDELLAGHDPVAVEAAIARLAIIGRPALRQVLQRLAETDATHQPRLLRVLERIGDPGTLGVIRPLLTHAEPDVAVAAVDAMGALLDARDTAVAAAALDALTGTLLDTTRDDAVRLRAFEAIGNAGDRSETYDVDVLEPLRAQLRRDESAALRGAVSMPGPPPVAADTPSGEQLLEVAANGDLPAQPEVLRQTIAAHGADAPLTVLHKVIERVRAREAAVPADEADAWRVVRATTHLALAMRGSRLAVYDLRESVEALGSQTPVGMLSALQQIGDASVLDAVADAWAGSSNAWFRGQLVTIFRAIVAREKITKRHATMKKLATRQPDAFAALWG</sequence>
<protein>
    <recommendedName>
        <fullName evidence="3">HEAT repeat</fullName>
    </recommendedName>
</protein>
<evidence type="ECO:0000313" key="1">
    <source>
        <dbReference type="EMBL" id="AMY11568.1"/>
    </source>
</evidence>
<accession>A0A143PTS4</accession>
<dbReference type="Gene3D" id="1.25.10.10">
    <property type="entry name" value="Leucine-rich Repeat Variant"/>
    <property type="match status" value="1"/>
</dbReference>
<dbReference type="KEGG" id="abac:LuPra_04819"/>
<gene>
    <name evidence="1" type="ORF">LuPra_04819</name>
</gene>
<dbReference type="EMBL" id="CP015136">
    <property type="protein sequence ID" value="AMY11568.1"/>
    <property type="molecule type" value="Genomic_DNA"/>
</dbReference>
<name>A0A143PTS4_LUTPR</name>
<evidence type="ECO:0000313" key="2">
    <source>
        <dbReference type="Proteomes" id="UP000076079"/>
    </source>
</evidence>
<organism evidence="1 2">
    <name type="scientific">Luteitalea pratensis</name>
    <dbReference type="NCBI Taxonomy" id="1855912"/>
    <lineage>
        <taxon>Bacteria</taxon>
        <taxon>Pseudomonadati</taxon>
        <taxon>Acidobacteriota</taxon>
        <taxon>Vicinamibacteria</taxon>
        <taxon>Vicinamibacterales</taxon>
        <taxon>Vicinamibacteraceae</taxon>
        <taxon>Luteitalea</taxon>
    </lineage>
</organism>
<dbReference type="AlphaFoldDB" id="A0A143PTS4"/>
<dbReference type="InterPro" id="IPR016024">
    <property type="entry name" value="ARM-type_fold"/>
</dbReference>
<dbReference type="InterPro" id="IPR011989">
    <property type="entry name" value="ARM-like"/>
</dbReference>
<reference evidence="2" key="2">
    <citation type="submission" date="2016-04" db="EMBL/GenBank/DDBJ databases">
        <title>First Complete Genome Sequence of a Subdivision 6 Acidobacterium.</title>
        <authorList>
            <person name="Huang S."/>
            <person name="Vieira S."/>
            <person name="Bunk B."/>
            <person name="Riedel T."/>
            <person name="Sproeer C."/>
            <person name="Overmann J."/>
        </authorList>
    </citation>
    <scope>NUCLEOTIDE SEQUENCE [LARGE SCALE GENOMIC DNA]</scope>
    <source>
        <strain evidence="2">DSM 100886 HEG_-6_39</strain>
    </source>
</reference>
<dbReference type="SUPFAM" id="SSF48371">
    <property type="entry name" value="ARM repeat"/>
    <property type="match status" value="1"/>
</dbReference>
<reference evidence="1 2" key="1">
    <citation type="journal article" date="2016" name="Genome Announc.">
        <title>First Complete Genome Sequence of a Subdivision 6 Acidobacterium Strain.</title>
        <authorList>
            <person name="Huang S."/>
            <person name="Vieira S."/>
            <person name="Bunk B."/>
            <person name="Riedel T."/>
            <person name="Sproer C."/>
            <person name="Overmann J."/>
        </authorList>
    </citation>
    <scope>NUCLEOTIDE SEQUENCE [LARGE SCALE GENOMIC DNA]</scope>
    <source>
        <strain evidence="2">DSM 100886 HEG_-6_39</strain>
    </source>
</reference>
<proteinExistence type="predicted"/>
<dbReference type="RefSeq" id="WP_157899608.1">
    <property type="nucleotide sequence ID" value="NZ_CP015136.1"/>
</dbReference>
<dbReference type="Proteomes" id="UP000076079">
    <property type="component" value="Chromosome"/>
</dbReference>
<keyword evidence="2" id="KW-1185">Reference proteome</keyword>